<accession>A0AAD4IA71</accession>
<organism evidence="3 4">
    <name type="scientific">Alternaria panax</name>
    <dbReference type="NCBI Taxonomy" id="48097"/>
    <lineage>
        <taxon>Eukaryota</taxon>
        <taxon>Fungi</taxon>
        <taxon>Dikarya</taxon>
        <taxon>Ascomycota</taxon>
        <taxon>Pezizomycotina</taxon>
        <taxon>Dothideomycetes</taxon>
        <taxon>Pleosporomycetidae</taxon>
        <taxon>Pleosporales</taxon>
        <taxon>Pleosporineae</taxon>
        <taxon>Pleosporaceae</taxon>
        <taxon>Alternaria</taxon>
        <taxon>Alternaria sect. Panax</taxon>
    </lineage>
</organism>
<sequence length="181" mass="19856">MAELHEALACLRPKEFSDVPTDNLSAFLPDILAKAEIIANSVPPPPNGTPYESSQRTRTDQQPATSARDLTTSQVRRPPPAPEHEELQKSWGKPMKLGSNETATGMSVFKMAGKDRHGAWFSRSSVHEGLGFEKWKRAMKREFPESLEVQGGPGEGNIRGIGGDQRLEDMTVEGMGQLQGM</sequence>
<feature type="compositionally biased region" description="Polar residues" evidence="1">
    <location>
        <begin position="50"/>
        <end position="75"/>
    </location>
</feature>
<evidence type="ECO:0000313" key="3">
    <source>
        <dbReference type="EMBL" id="KAG9190880.1"/>
    </source>
</evidence>
<evidence type="ECO:0000256" key="1">
    <source>
        <dbReference type="SAM" id="MobiDB-lite"/>
    </source>
</evidence>
<dbReference type="EMBL" id="JAANER010000004">
    <property type="protein sequence ID" value="KAG9190880.1"/>
    <property type="molecule type" value="Genomic_DNA"/>
</dbReference>
<dbReference type="Pfam" id="PF11274">
    <property type="entry name" value="DUF3074"/>
    <property type="match status" value="1"/>
</dbReference>
<keyword evidence="4" id="KW-1185">Reference proteome</keyword>
<proteinExistence type="predicted"/>
<evidence type="ECO:0000313" key="4">
    <source>
        <dbReference type="Proteomes" id="UP001199106"/>
    </source>
</evidence>
<feature type="region of interest" description="Disordered" evidence="1">
    <location>
        <begin position="38"/>
        <end position="99"/>
    </location>
</feature>
<gene>
    <name evidence="3" type="ORF">G6011_08968</name>
</gene>
<feature type="domain" description="DUF3074" evidence="2">
    <location>
        <begin position="120"/>
        <end position="174"/>
    </location>
</feature>
<dbReference type="Proteomes" id="UP001199106">
    <property type="component" value="Unassembled WGS sequence"/>
</dbReference>
<evidence type="ECO:0000259" key="2">
    <source>
        <dbReference type="Pfam" id="PF11274"/>
    </source>
</evidence>
<comment type="caution">
    <text evidence="3">The sequence shown here is derived from an EMBL/GenBank/DDBJ whole genome shotgun (WGS) entry which is preliminary data.</text>
</comment>
<reference evidence="3" key="1">
    <citation type="submission" date="2021-07" db="EMBL/GenBank/DDBJ databases">
        <title>Genome Resource of American Ginseng Black Spot Pathogen Alternaria panax.</title>
        <authorList>
            <person name="Qiu C."/>
            <person name="Wang W."/>
            <person name="Liu Z."/>
        </authorList>
    </citation>
    <scope>NUCLEOTIDE SEQUENCE</scope>
    <source>
        <strain evidence="3">BNCC115425</strain>
    </source>
</reference>
<protein>
    <recommendedName>
        <fullName evidence="2">DUF3074 domain-containing protein</fullName>
    </recommendedName>
</protein>
<dbReference type="InterPro" id="IPR024500">
    <property type="entry name" value="DUF3074"/>
</dbReference>
<dbReference type="AlphaFoldDB" id="A0AAD4IA71"/>
<name>A0AAD4IA71_9PLEO</name>